<evidence type="ECO:0008006" key="3">
    <source>
        <dbReference type="Google" id="ProtNLM"/>
    </source>
</evidence>
<accession>A0ABV8G230</accession>
<dbReference type="RefSeq" id="WP_379526763.1">
    <property type="nucleotide sequence ID" value="NZ_JBHSBI010000002.1"/>
</dbReference>
<proteinExistence type="predicted"/>
<gene>
    <name evidence="1" type="ORF">ACFOY2_05285</name>
</gene>
<keyword evidence="2" id="KW-1185">Reference proteome</keyword>
<dbReference type="Proteomes" id="UP001595851">
    <property type="component" value="Unassembled WGS sequence"/>
</dbReference>
<protein>
    <recommendedName>
        <fullName evidence="3">PLAT domain-containing protein</fullName>
    </recommendedName>
</protein>
<dbReference type="EMBL" id="JBHSBI010000002">
    <property type="protein sequence ID" value="MFC4006623.1"/>
    <property type="molecule type" value="Genomic_DNA"/>
</dbReference>
<evidence type="ECO:0000313" key="2">
    <source>
        <dbReference type="Proteomes" id="UP001595851"/>
    </source>
</evidence>
<sequence>MPDTINITLTEDDDNSATFTITSGGDPLGLASADVFAIVKPDQHVEDDAATAYELTEGDGVAILDAAPGSVRLDFPDAVAESPGSWFYKIRVTQGGTTRTAVVGWLSVSDV</sequence>
<reference evidence="2" key="1">
    <citation type="journal article" date="2019" name="Int. J. Syst. Evol. Microbiol.">
        <title>The Global Catalogue of Microorganisms (GCM) 10K type strain sequencing project: providing services to taxonomists for standard genome sequencing and annotation.</title>
        <authorList>
            <consortium name="The Broad Institute Genomics Platform"/>
            <consortium name="The Broad Institute Genome Sequencing Center for Infectious Disease"/>
            <person name="Wu L."/>
            <person name="Ma J."/>
        </authorList>
    </citation>
    <scope>NUCLEOTIDE SEQUENCE [LARGE SCALE GENOMIC DNA]</scope>
    <source>
        <strain evidence="2">TBRC 1276</strain>
    </source>
</reference>
<evidence type="ECO:0000313" key="1">
    <source>
        <dbReference type="EMBL" id="MFC4006623.1"/>
    </source>
</evidence>
<name>A0ABV8G230_9ACTN</name>
<organism evidence="1 2">
    <name type="scientific">Nonomuraea purpurea</name>
    <dbReference type="NCBI Taxonomy" id="1849276"/>
    <lineage>
        <taxon>Bacteria</taxon>
        <taxon>Bacillati</taxon>
        <taxon>Actinomycetota</taxon>
        <taxon>Actinomycetes</taxon>
        <taxon>Streptosporangiales</taxon>
        <taxon>Streptosporangiaceae</taxon>
        <taxon>Nonomuraea</taxon>
    </lineage>
</organism>
<comment type="caution">
    <text evidence="1">The sequence shown here is derived from an EMBL/GenBank/DDBJ whole genome shotgun (WGS) entry which is preliminary data.</text>
</comment>